<gene>
    <name evidence="1" type="ORF">GTP90_02125</name>
</gene>
<reference evidence="1" key="1">
    <citation type="submission" date="2019-12" db="EMBL/GenBank/DDBJ databases">
        <title>Novel species isolated from a subtropical stream in China.</title>
        <authorList>
            <person name="Lu H."/>
        </authorList>
    </citation>
    <scope>NUCLEOTIDE SEQUENCE [LARGE SCALE GENOMIC DNA]</scope>
    <source>
        <strain evidence="1">FT81W</strain>
    </source>
</reference>
<evidence type="ECO:0000313" key="1">
    <source>
        <dbReference type="EMBL" id="MYM92654.1"/>
    </source>
</evidence>
<accession>A0A845GED0</accession>
<sequence length="125" mass="13935">MSASQGPIRRYAYSLKPREEFSTGERRLHFLRVMLNLEPDVTETEMAAGLGITEDELRPLLSSGVELPAEVGERIWPWLLSRMAESAARNGNPMSPLVIEFDLVHCLREAAGVPVVADPDHDTIH</sequence>
<proteinExistence type="predicted"/>
<dbReference type="RefSeq" id="WP_161081913.1">
    <property type="nucleotide sequence ID" value="NZ_WWCX01000001.1"/>
</dbReference>
<comment type="caution">
    <text evidence="1">The sequence shown here is derived from an EMBL/GenBank/DDBJ whole genome shotgun (WGS) entry which is preliminary data.</text>
</comment>
<protein>
    <submittedName>
        <fullName evidence="1">Uncharacterized protein</fullName>
    </submittedName>
</protein>
<dbReference type="AlphaFoldDB" id="A0A845GED0"/>
<dbReference type="EMBL" id="WWCX01000001">
    <property type="protein sequence ID" value="MYM92654.1"/>
    <property type="molecule type" value="Genomic_DNA"/>
</dbReference>
<evidence type="ECO:0000313" key="2">
    <source>
        <dbReference type="Proteomes" id="UP000447355"/>
    </source>
</evidence>
<name>A0A845GED0_9BURK</name>
<dbReference type="Proteomes" id="UP000447355">
    <property type="component" value="Unassembled WGS sequence"/>
</dbReference>
<organism evidence="1 2">
    <name type="scientific">Duganella vulcania</name>
    <dbReference type="NCBI Taxonomy" id="2692166"/>
    <lineage>
        <taxon>Bacteria</taxon>
        <taxon>Pseudomonadati</taxon>
        <taxon>Pseudomonadota</taxon>
        <taxon>Betaproteobacteria</taxon>
        <taxon>Burkholderiales</taxon>
        <taxon>Oxalobacteraceae</taxon>
        <taxon>Telluria group</taxon>
        <taxon>Duganella</taxon>
    </lineage>
</organism>